<evidence type="ECO:0000313" key="4">
    <source>
        <dbReference type="EMBL" id="SUV52498.1"/>
    </source>
</evidence>
<dbReference type="AlphaFoldDB" id="A0A380ZUS1"/>
<accession>A0A380ZUS1</accession>
<organism evidence="4 5">
    <name type="scientific">Bergeyella zoohelcum</name>
    <dbReference type="NCBI Taxonomy" id="1015"/>
    <lineage>
        <taxon>Bacteria</taxon>
        <taxon>Pseudomonadati</taxon>
        <taxon>Bacteroidota</taxon>
        <taxon>Flavobacteriia</taxon>
        <taxon>Flavobacteriales</taxon>
        <taxon>Weeksellaceae</taxon>
        <taxon>Bergeyella</taxon>
    </lineage>
</organism>
<evidence type="ECO:0000313" key="5">
    <source>
        <dbReference type="Proteomes" id="UP000255515"/>
    </source>
</evidence>
<proteinExistence type="predicted"/>
<protein>
    <recommendedName>
        <fullName evidence="3">DUF4476 domain-containing protein</fullName>
    </recommendedName>
</protein>
<feature type="chain" id="PRO_5017087195" description="DUF4476 domain-containing protein" evidence="2">
    <location>
        <begin position="20"/>
        <end position="292"/>
    </location>
</feature>
<name>A0A380ZUS1_9FLAO</name>
<evidence type="ECO:0000256" key="1">
    <source>
        <dbReference type="SAM" id="MobiDB-lite"/>
    </source>
</evidence>
<feature type="region of interest" description="Disordered" evidence="1">
    <location>
        <begin position="37"/>
        <end position="59"/>
    </location>
</feature>
<dbReference type="InterPro" id="IPR028011">
    <property type="entry name" value="DUF4476"/>
</dbReference>
<dbReference type="EMBL" id="UFTJ01000003">
    <property type="protein sequence ID" value="SUV52498.1"/>
    <property type="molecule type" value="Genomic_DNA"/>
</dbReference>
<reference evidence="4 5" key="1">
    <citation type="submission" date="2018-06" db="EMBL/GenBank/DDBJ databases">
        <authorList>
            <consortium name="Pathogen Informatics"/>
            <person name="Doyle S."/>
        </authorList>
    </citation>
    <scope>NUCLEOTIDE SEQUENCE [LARGE SCALE GENOMIC DNA]</scope>
    <source>
        <strain evidence="4 5">NCTC11661</strain>
    </source>
</reference>
<dbReference type="Pfam" id="PF14771">
    <property type="entry name" value="DUF4476"/>
    <property type="match status" value="1"/>
</dbReference>
<keyword evidence="2" id="KW-0732">Signal</keyword>
<feature type="signal peptide" evidence="2">
    <location>
        <begin position="1"/>
        <end position="19"/>
    </location>
</feature>
<evidence type="ECO:0000259" key="3">
    <source>
        <dbReference type="Pfam" id="PF14771"/>
    </source>
</evidence>
<dbReference type="Proteomes" id="UP000255515">
    <property type="component" value="Unassembled WGS sequence"/>
</dbReference>
<feature type="domain" description="DUF4476" evidence="3">
    <location>
        <begin position="198"/>
        <end position="287"/>
    </location>
</feature>
<dbReference type="RefSeq" id="WP_002665026.1">
    <property type="nucleotide sequence ID" value="NZ_UFTJ01000003.1"/>
</dbReference>
<gene>
    <name evidence="4" type="ORF">NCTC11661_01637</name>
</gene>
<feature type="compositionally biased region" description="Basic and acidic residues" evidence="1">
    <location>
        <begin position="38"/>
        <end position="50"/>
    </location>
</feature>
<evidence type="ECO:0000256" key="2">
    <source>
        <dbReference type="SAM" id="SignalP"/>
    </source>
</evidence>
<sequence length="292" mass="34179">MKTKFIFLLALVFVWGTYAQEAGKAGKLLPNELNTTELKNKTTPHNENKISNHKNQTTDRVSGFRNEEHYPPNGNYHFNYSMGNSELFLRIPEMGKFTVHVGNQMISNATGKYRFFDIQAGNYPILIYRNNYLVYRSRVEIPHHSRLIVDFFSGHGLYLLDIVPVRMQSYGFNAWDDVWNAPYHSGQNYGNPYYRPAMHPADFKKLMKNLQQASFDDDKIRNIRMAIRNTNFYAKQIAEIINVISFDKKQIALSKELYAYCIDPQNYHVVIDVLRFTSSKREVQDYIIRQGY</sequence>